<dbReference type="Pfam" id="PF03975">
    <property type="entry name" value="CheD"/>
    <property type="match status" value="1"/>
</dbReference>
<comment type="similarity">
    <text evidence="3">Belongs to the CheD family.</text>
</comment>
<dbReference type="Proteomes" id="UP000322976">
    <property type="component" value="Unassembled WGS sequence"/>
</dbReference>
<dbReference type="CDD" id="cd16352">
    <property type="entry name" value="CheD"/>
    <property type="match status" value="1"/>
</dbReference>
<dbReference type="InterPro" id="IPR011324">
    <property type="entry name" value="Cytotoxic_necrot_fac-like_cat"/>
</dbReference>
<evidence type="ECO:0000313" key="4">
    <source>
        <dbReference type="EMBL" id="TZE83329.1"/>
    </source>
</evidence>
<dbReference type="HAMAP" id="MF_01440">
    <property type="entry name" value="CheD"/>
    <property type="match status" value="1"/>
</dbReference>
<proteinExistence type="inferred from homology"/>
<comment type="function">
    <text evidence="3">Probably deamidates glutamine residues to glutamate on methyl-accepting chemotaxis receptors (MCPs), playing an important role in chemotaxis.</text>
</comment>
<dbReference type="EC" id="3.5.1.44" evidence="3"/>
<keyword evidence="2 3" id="KW-0378">Hydrolase</keyword>
<evidence type="ECO:0000256" key="1">
    <source>
        <dbReference type="ARBA" id="ARBA00022500"/>
    </source>
</evidence>
<dbReference type="EMBL" id="VTPS01000001">
    <property type="protein sequence ID" value="TZE83329.1"/>
    <property type="molecule type" value="Genomic_DNA"/>
</dbReference>
<comment type="catalytic activity">
    <reaction evidence="3">
        <text>L-glutaminyl-[protein] + H2O = L-glutamyl-[protein] + NH4(+)</text>
        <dbReference type="Rhea" id="RHEA:16441"/>
        <dbReference type="Rhea" id="RHEA-COMP:10207"/>
        <dbReference type="Rhea" id="RHEA-COMP:10208"/>
        <dbReference type="ChEBI" id="CHEBI:15377"/>
        <dbReference type="ChEBI" id="CHEBI:28938"/>
        <dbReference type="ChEBI" id="CHEBI:29973"/>
        <dbReference type="ChEBI" id="CHEBI:30011"/>
        <dbReference type="EC" id="3.5.1.44"/>
    </reaction>
</comment>
<dbReference type="InterPro" id="IPR005659">
    <property type="entry name" value="Chemorcpt_Glu_NH3ase_CheD"/>
</dbReference>
<evidence type="ECO:0000313" key="5">
    <source>
        <dbReference type="Proteomes" id="UP000322976"/>
    </source>
</evidence>
<reference evidence="4 5" key="1">
    <citation type="submission" date="2019-08" db="EMBL/GenBank/DDBJ databases">
        <title>Calorimonas adulescens gen. nov., sp. nov., an anaerobic thermophilic bacterium from Sakhalin hot spring.</title>
        <authorList>
            <person name="Khomyakova M.A."/>
            <person name="Merkel A.Y."/>
            <person name="Novikov A."/>
            <person name="Bonch-Osmolovskaya E.A."/>
            <person name="Slobodkin A.I."/>
        </authorList>
    </citation>
    <scope>NUCLEOTIDE SEQUENCE [LARGE SCALE GENOMIC DNA]</scope>
    <source>
        <strain evidence="4 5">A05MB</strain>
    </source>
</reference>
<accession>A0A5D8QGI0</accession>
<organism evidence="4 5">
    <name type="scientific">Calorimonas adulescens</name>
    <dbReference type="NCBI Taxonomy" id="2606906"/>
    <lineage>
        <taxon>Bacteria</taxon>
        <taxon>Bacillati</taxon>
        <taxon>Bacillota</taxon>
        <taxon>Clostridia</taxon>
        <taxon>Thermoanaerobacterales</taxon>
        <taxon>Thermoanaerobacteraceae</taxon>
        <taxon>Calorimonas</taxon>
    </lineage>
</organism>
<dbReference type="InterPro" id="IPR038592">
    <property type="entry name" value="CheD-like_sf"/>
</dbReference>
<sequence length="162" mass="17752">MESKLVRVGMADMKIAYPPDKLVTVGLGSCVGVIIYDMNHEFAGMVHIMLPKSKENMAGQNIYKFADTGIYALYNNLIKIGAQKNKLLSKIAGGAQMFTLKSNNDVLKIGRRNVDAVKCILNELNIPIISEDVGGNYGRTIEFDIEHGTLNVKTIGFGEKSI</sequence>
<protein>
    <recommendedName>
        <fullName evidence="3">Probable chemoreceptor glutamine deamidase CheD</fullName>
        <ecNumber evidence="3">3.5.1.44</ecNumber>
    </recommendedName>
</protein>
<evidence type="ECO:0000256" key="3">
    <source>
        <dbReference type="HAMAP-Rule" id="MF_01440"/>
    </source>
</evidence>
<keyword evidence="5" id="KW-1185">Reference proteome</keyword>
<comment type="caution">
    <text evidence="4">The sequence shown here is derived from an EMBL/GenBank/DDBJ whole genome shotgun (WGS) entry which is preliminary data.</text>
</comment>
<dbReference type="PANTHER" id="PTHR35147">
    <property type="entry name" value="CHEMORECEPTOR GLUTAMINE DEAMIDASE CHED-RELATED"/>
    <property type="match status" value="1"/>
</dbReference>
<dbReference type="PANTHER" id="PTHR35147:SF1">
    <property type="entry name" value="CHEMORECEPTOR GLUTAMINE DEAMIDASE CHED-RELATED"/>
    <property type="match status" value="1"/>
</dbReference>
<evidence type="ECO:0000256" key="2">
    <source>
        <dbReference type="ARBA" id="ARBA00022801"/>
    </source>
</evidence>
<gene>
    <name evidence="3" type="primary">cheD</name>
    <name evidence="4" type="ORF">FWJ32_00125</name>
</gene>
<dbReference type="GO" id="GO:0006935">
    <property type="term" value="P:chemotaxis"/>
    <property type="evidence" value="ECO:0007669"/>
    <property type="project" value="UniProtKB-UniRule"/>
</dbReference>
<dbReference type="SUPFAM" id="SSF64438">
    <property type="entry name" value="CNF1/YfiH-like putative cysteine hydrolases"/>
    <property type="match status" value="1"/>
</dbReference>
<keyword evidence="1 3" id="KW-0145">Chemotaxis</keyword>
<dbReference type="AlphaFoldDB" id="A0A5D8QGI0"/>
<dbReference type="Gene3D" id="3.30.1330.200">
    <property type="match status" value="1"/>
</dbReference>
<dbReference type="GO" id="GO:0050568">
    <property type="term" value="F:protein-glutamine glutaminase activity"/>
    <property type="evidence" value="ECO:0007669"/>
    <property type="project" value="UniProtKB-UniRule"/>
</dbReference>
<name>A0A5D8QGI0_9THEO</name>
<dbReference type="RefSeq" id="WP_149543948.1">
    <property type="nucleotide sequence ID" value="NZ_VTPS01000001.1"/>
</dbReference>